<proteinExistence type="predicted"/>
<dbReference type="SUPFAM" id="SSF56672">
    <property type="entry name" value="DNA/RNA polymerases"/>
    <property type="match status" value="1"/>
</dbReference>
<name>A0A642PM20_9BACE</name>
<dbReference type="InterPro" id="IPR043502">
    <property type="entry name" value="DNA/RNA_pol_sf"/>
</dbReference>
<gene>
    <name evidence="1" type="ORF">F2Y81_29345</name>
</gene>
<evidence type="ECO:0000313" key="2">
    <source>
        <dbReference type="Proteomes" id="UP000448877"/>
    </source>
</evidence>
<accession>A0A642PM20</accession>
<evidence type="ECO:0000313" key="1">
    <source>
        <dbReference type="EMBL" id="KAA5410686.1"/>
    </source>
</evidence>
<feature type="non-terminal residue" evidence="1">
    <location>
        <position position="62"/>
    </location>
</feature>
<organism evidence="1 2">
    <name type="scientific">Bacteroides cellulosilyticus</name>
    <dbReference type="NCBI Taxonomy" id="246787"/>
    <lineage>
        <taxon>Bacteria</taxon>
        <taxon>Pseudomonadati</taxon>
        <taxon>Bacteroidota</taxon>
        <taxon>Bacteroidia</taxon>
        <taxon>Bacteroidales</taxon>
        <taxon>Bacteroidaceae</taxon>
        <taxon>Bacteroides</taxon>
    </lineage>
</organism>
<dbReference type="Proteomes" id="UP000448877">
    <property type="component" value="Unassembled WGS sequence"/>
</dbReference>
<comment type="caution">
    <text evidence="1">The sequence shown here is derived from an EMBL/GenBank/DDBJ whole genome shotgun (WGS) entry which is preliminary data.</text>
</comment>
<protein>
    <submittedName>
        <fullName evidence="1">Uncharacterized protein</fullName>
    </submittedName>
</protein>
<reference evidence="1 2" key="1">
    <citation type="journal article" date="2019" name="Nat. Med.">
        <title>A library of human gut bacterial isolates paired with longitudinal multiomics data enables mechanistic microbiome research.</title>
        <authorList>
            <person name="Poyet M."/>
            <person name="Groussin M."/>
            <person name="Gibbons S.M."/>
            <person name="Avila-Pacheco J."/>
            <person name="Jiang X."/>
            <person name="Kearney S.M."/>
            <person name="Perrotta A.R."/>
            <person name="Berdy B."/>
            <person name="Zhao S."/>
            <person name="Lieberman T.D."/>
            <person name="Swanson P.K."/>
            <person name="Smith M."/>
            <person name="Roesemann S."/>
            <person name="Alexander J.E."/>
            <person name="Rich S.A."/>
            <person name="Livny J."/>
            <person name="Vlamakis H."/>
            <person name="Clish C."/>
            <person name="Bullock K."/>
            <person name="Deik A."/>
            <person name="Scott J."/>
            <person name="Pierce K.A."/>
            <person name="Xavier R.J."/>
            <person name="Alm E.J."/>
        </authorList>
    </citation>
    <scope>NUCLEOTIDE SEQUENCE [LARGE SCALE GENOMIC DNA]</scope>
    <source>
        <strain evidence="1 2">BIOML-A6</strain>
    </source>
</reference>
<dbReference type="EMBL" id="VVYV01000131">
    <property type="protein sequence ID" value="KAA5410686.1"/>
    <property type="molecule type" value="Genomic_DNA"/>
</dbReference>
<sequence>MKREIFAADFRDRVVHHLIAHRLVPLLEEKFIDDSYSTRKGKGTLYGIERVEEHIRLCSENY</sequence>
<dbReference type="AlphaFoldDB" id="A0A642PM20"/>